<reference evidence="2 3" key="1">
    <citation type="submission" date="2022-01" db="EMBL/GenBank/DDBJ databases">
        <authorList>
            <person name="Xiong W."/>
            <person name="Schranz E."/>
        </authorList>
    </citation>
    <scope>NUCLEOTIDE SEQUENCE [LARGE SCALE GENOMIC DNA]</scope>
</reference>
<evidence type="ECO:0000313" key="2">
    <source>
        <dbReference type="EMBL" id="CAH1441142.1"/>
    </source>
</evidence>
<proteinExistence type="predicted"/>
<dbReference type="AlphaFoldDB" id="A0AAU9NT96"/>
<comment type="caution">
    <text evidence="2">The sequence shown here is derived from an EMBL/GenBank/DDBJ whole genome shotgun (WGS) entry which is preliminary data.</text>
</comment>
<feature type="region of interest" description="Disordered" evidence="1">
    <location>
        <begin position="66"/>
        <end position="89"/>
    </location>
</feature>
<accession>A0AAU9NT96</accession>
<organism evidence="2 3">
    <name type="scientific">Lactuca virosa</name>
    <dbReference type="NCBI Taxonomy" id="75947"/>
    <lineage>
        <taxon>Eukaryota</taxon>
        <taxon>Viridiplantae</taxon>
        <taxon>Streptophyta</taxon>
        <taxon>Embryophyta</taxon>
        <taxon>Tracheophyta</taxon>
        <taxon>Spermatophyta</taxon>
        <taxon>Magnoliopsida</taxon>
        <taxon>eudicotyledons</taxon>
        <taxon>Gunneridae</taxon>
        <taxon>Pentapetalae</taxon>
        <taxon>asterids</taxon>
        <taxon>campanulids</taxon>
        <taxon>Asterales</taxon>
        <taxon>Asteraceae</taxon>
        <taxon>Cichorioideae</taxon>
        <taxon>Cichorieae</taxon>
        <taxon>Lactucinae</taxon>
        <taxon>Lactuca</taxon>
    </lineage>
</organism>
<keyword evidence="3" id="KW-1185">Reference proteome</keyword>
<dbReference type="Proteomes" id="UP001157418">
    <property type="component" value="Unassembled WGS sequence"/>
</dbReference>
<gene>
    <name evidence="2" type="ORF">LVIROSA_LOCUS27227</name>
</gene>
<evidence type="ECO:0000313" key="3">
    <source>
        <dbReference type="Proteomes" id="UP001157418"/>
    </source>
</evidence>
<name>A0AAU9NT96_9ASTR</name>
<evidence type="ECO:0000256" key="1">
    <source>
        <dbReference type="SAM" id="MobiDB-lite"/>
    </source>
</evidence>
<protein>
    <submittedName>
        <fullName evidence="2">Uncharacterized protein</fullName>
    </submittedName>
</protein>
<dbReference type="EMBL" id="CAKMRJ010005412">
    <property type="protein sequence ID" value="CAH1441142.1"/>
    <property type="molecule type" value="Genomic_DNA"/>
</dbReference>
<sequence length="89" mass="9607">MVVCCDPEWVSSKCDSHRAKMATHMREMVEEQKREKRFVITGEGRCTTAPTSALTPVFAGNKHQSIGLRSLGGSAGRKKSVTGGGGREV</sequence>